<dbReference type="Pfam" id="PF06985">
    <property type="entry name" value="HET"/>
    <property type="match status" value="1"/>
</dbReference>
<comment type="caution">
    <text evidence="2">The sequence shown here is derived from an EMBL/GenBank/DDBJ whole genome shotgun (WGS) entry which is preliminary data.</text>
</comment>
<keyword evidence="3" id="KW-1185">Reference proteome</keyword>
<dbReference type="EMBL" id="JAULSV010000003">
    <property type="protein sequence ID" value="KAK0648517.1"/>
    <property type="molecule type" value="Genomic_DNA"/>
</dbReference>
<evidence type="ECO:0000313" key="2">
    <source>
        <dbReference type="EMBL" id="KAK0648517.1"/>
    </source>
</evidence>
<dbReference type="AlphaFoldDB" id="A0AA40CRZ4"/>
<organism evidence="2 3">
    <name type="scientific">Cercophora newfieldiana</name>
    <dbReference type="NCBI Taxonomy" id="92897"/>
    <lineage>
        <taxon>Eukaryota</taxon>
        <taxon>Fungi</taxon>
        <taxon>Dikarya</taxon>
        <taxon>Ascomycota</taxon>
        <taxon>Pezizomycotina</taxon>
        <taxon>Sordariomycetes</taxon>
        <taxon>Sordariomycetidae</taxon>
        <taxon>Sordariales</taxon>
        <taxon>Lasiosphaeriaceae</taxon>
        <taxon>Cercophora</taxon>
    </lineage>
</organism>
<evidence type="ECO:0000259" key="1">
    <source>
        <dbReference type="Pfam" id="PF06985"/>
    </source>
</evidence>
<dbReference type="Proteomes" id="UP001174936">
    <property type="component" value="Unassembled WGS sequence"/>
</dbReference>
<reference evidence="2" key="1">
    <citation type="submission" date="2023-06" db="EMBL/GenBank/DDBJ databases">
        <title>Genome-scale phylogeny and comparative genomics of the fungal order Sordariales.</title>
        <authorList>
            <consortium name="Lawrence Berkeley National Laboratory"/>
            <person name="Hensen N."/>
            <person name="Bonometti L."/>
            <person name="Westerberg I."/>
            <person name="Brannstrom I.O."/>
            <person name="Guillou S."/>
            <person name="Cros-Aarteil S."/>
            <person name="Calhoun S."/>
            <person name="Haridas S."/>
            <person name="Kuo A."/>
            <person name="Mondo S."/>
            <person name="Pangilinan J."/>
            <person name="Riley R."/>
            <person name="Labutti K."/>
            <person name="Andreopoulos B."/>
            <person name="Lipzen A."/>
            <person name="Chen C."/>
            <person name="Yanf M."/>
            <person name="Daum C."/>
            <person name="Ng V."/>
            <person name="Clum A."/>
            <person name="Steindorff A."/>
            <person name="Ohm R."/>
            <person name="Martin F."/>
            <person name="Silar P."/>
            <person name="Natvig D."/>
            <person name="Lalanne C."/>
            <person name="Gautier V."/>
            <person name="Ament-Velasquez S.L."/>
            <person name="Kruys A."/>
            <person name="Hutchinson M.I."/>
            <person name="Powell A.J."/>
            <person name="Barry K."/>
            <person name="Miller A.N."/>
            <person name="Grigoriev I.V."/>
            <person name="Debuchy R."/>
            <person name="Gladieux P."/>
            <person name="Thoren M.H."/>
            <person name="Johannesson H."/>
        </authorList>
    </citation>
    <scope>NUCLEOTIDE SEQUENCE</scope>
    <source>
        <strain evidence="2">SMH2532-1</strain>
    </source>
</reference>
<feature type="domain" description="Heterokaryon incompatibility" evidence="1">
    <location>
        <begin position="207"/>
        <end position="363"/>
    </location>
</feature>
<gene>
    <name evidence="2" type="ORF">B0T16DRAFT_408334</name>
</gene>
<dbReference type="InterPro" id="IPR010730">
    <property type="entry name" value="HET"/>
</dbReference>
<dbReference type="PANTHER" id="PTHR33112:SF1">
    <property type="entry name" value="HETEROKARYON INCOMPATIBILITY DOMAIN-CONTAINING PROTEIN"/>
    <property type="match status" value="1"/>
</dbReference>
<evidence type="ECO:0000313" key="3">
    <source>
        <dbReference type="Proteomes" id="UP001174936"/>
    </source>
</evidence>
<protein>
    <submittedName>
        <fullName evidence="2">Heterokaryon incompatibility protein-domain-containing protein</fullName>
    </submittedName>
</protein>
<accession>A0AA40CRZ4</accession>
<dbReference type="PANTHER" id="PTHR33112">
    <property type="entry name" value="DOMAIN PROTEIN, PUTATIVE-RELATED"/>
    <property type="match status" value="1"/>
</dbReference>
<proteinExistence type="predicted"/>
<name>A0AA40CRZ4_9PEZI</name>
<sequence>MSSANVSSPLASDPDCVICKTAAALVRTGTNPWPSQITESMFQPAARLGTVKDYIESAAKCSDCQVLFAKLAAPSNDGQIRPLADDDVVEMAYLRFAGVWEINITQPTSPFKSKSQLTCLRVIRHVDPQDPNLTSALQKGEMTAFAMNRCTADFSRVQGWMSYCDTHHQGSCFQIEDPWKRMESPPSLYFVDTEDECVSLQSEPGVYLTLSYVWGTNPSPLTSIRANIDALGTPHSLAESSPLGMRLPRTIRDAMAVTRTLGYRYLWVDRLCIVQDDEVHKSAQLAGMAAIYSNSSLTIIADSGGDEAGLPGVTSDSIGRHPFTVLCLPGDTSLVIDESPDLSGQSEASLQRAYRYRGWTLQEELLSNRTLKFNRQEVRWMCRKSRFREVHNDEPQICDNRKSSLEIQLFKPSPDMQTYGHLATDYTGRFLSFDSDAVYAFSAIIAAFSKSMSGGMLYGLPEFLFEGVMLWQSLQPLRRRSAPTAAPSWSFLGWQGPGLDLKSWSALYLNTGRDKYRRDVYFNSAFKILPCVDYYKIDARSGNRVLIESSYQPRVTDNDVDFSDSSYPHKVPIPPEPFSLPQISSWSPILAIRTQKCNIRAGDILPSDGDDPREGQCKDVSLLDDNGAVVGVVRLNSTINTISGTVVSLVVISRGGTSQRSRAWGLPELNVFHAQCGPFCFPGSDSCRAEKRFVPYDFYNVLWVTWVDGIAYREGIGRVLRSAWEALGSEEAEIKLG</sequence>